<sequence>MKTLKREDLIKLVGERIKRARKISRLSLRALAKEVGLSPTAISKYERGLIAPNSQVIIKISRACGLNPDFFLKPPKKIKFSPIEYRAHRSLPKKEKEALFERVRAWLENYLEIEDLLGESIEYEPFGREVATYEEVERAAEELRNRWGLGLAPIASLVTLLEDKGIKVGLFEMPEKCSAFAFWANGNPVIAANRVFPGDRLRFSLAHELGHLVLRIKDKHLEEEKACFRFAGAFLIPQAVAARELKASMGLSELVFLKLKYGLSVQALIYRARELGIINERRFRGLYQMLRAKGWHKREPGPEYPREEPLRFKRLVCRALEEGFISPLRAKELLDLPSVEDLPCR</sequence>
<dbReference type="SUPFAM" id="SSF47413">
    <property type="entry name" value="lambda repressor-like DNA-binding domains"/>
    <property type="match status" value="1"/>
</dbReference>
<dbReference type="InterPro" id="IPR052345">
    <property type="entry name" value="Rad_response_metalloprotease"/>
</dbReference>
<dbReference type="SMART" id="SM00530">
    <property type="entry name" value="HTH_XRE"/>
    <property type="match status" value="1"/>
</dbReference>
<evidence type="ECO:0000259" key="2">
    <source>
        <dbReference type="PROSITE" id="PS50943"/>
    </source>
</evidence>
<gene>
    <name evidence="3" type="ORF">G4V39_02320</name>
</gene>
<protein>
    <submittedName>
        <fullName evidence="3">ImmA/IrrE family metallo-endopeptidase</fullName>
    </submittedName>
</protein>
<dbReference type="Pfam" id="PF01381">
    <property type="entry name" value="HTH_3"/>
    <property type="match status" value="1"/>
</dbReference>
<feature type="domain" description="HTH cro/C1-type" evidence="2">
    <location>
        <begin position="17"/>
        <end position="71"/>
    </location>
</feature>
<dbReference type="Gene3D" id="1.10.260.40">
    <property type="entry name" value="lambda repressor-like DNA-binding domains"/>
    <property type="match status" value="1"/>
</dbReference>
<comment type="similarity">
    <text evidence="1">Belongs to the short-chain fatty acyl-CoA assimilation regulator (ScfR) family.</text>
</comment>
<dbReference type="KEGG" id="tav:G4V39_02320"/>
<dbReference type="PANTHER" id="PTHR43236">
    <property type="entry name" value="ANTITOXIN HIGA1"/>
    <property type="match status" value="1"/>
</dbReference>
<dbReference type="EMBL" id="CP048877">
    <property type="protein sequence ID" value="QIJ71180.1"/>
    <property type="molecule type" value="Genomic_DNA"/>
</dbReference>
<accession>A0A6G7PU85</accession>
<dbReference type="InterPro" id="IPR010982">
    <property type="entry name" value="Lambda_DNA-bd_dom_sf"/>
</dbReference>
<dbReference type="InterPro" id="IPR001387">
    <property type="entry name" value="Cro/C1-type_HTH"/>
</dbReference>
<dbReference type="GO" id="GO:0003677">
    <property type="term" value="F:DNA binding"/>
    <property type="evidence" value="ECO:0007669"/>
    <property type="project" value="InterPro"/>
</dbReference>
<evidence type="ECO:0000313" key="3">
    <source>
        <dbReference type="EMBL" id="QIJ71180.1"/>
    </source>
</evidence>
<dbReference type="Pfam" id="PF06114">
    <property type="entry name" value="Peptidase_M78"/>
    <property type="match status" value="1"/>
</dbReference>
<reference evidence="3 4" key="1">
    <citation type="submission" date="2020-02" db="EMBL/GenBank/DDBJ databases">
        <title>Genome analysis of Thermosulfuriphilus ammonigenes ST65T, an anaerobic thermophilic chemolithoautotrophic bacterium isolated from a deep-sea hydrothermal vent.</title>
        <authorList>
            <person name="Slobodkina G."/>
            <person name="Allioux M."/>
            <person name="Merkel A."/>
            <person name="Alain K."/>
            <person name="Jebbar M."/>
            <person name="Slobodkin A."/>
        </authorList>
    </citation>
    <scope>NUCLEOTIDE SEQUENCE [LARGE SCALE GENOMIC DNA]</scope>
    <source>
        <strain evidence="3 4">ST65</strain>
    </source>
</reference>
<organism evidence="3 4">
    <name type="scientific">Thermosulfuriphilus ammonigenes</name>
    <dbReference type="NCBI Taxonomy" id="1936021"/>
    <lineage>
        <taxon>Bacteria</taxon>
        <taxon>Pseudomonadati</taxon>
        <taxon>Thermodesulfobacteriota</taxon>
        <taxon>Thermodesulfobacteria</taxon>
        <taxon>Thermodesulfobacteriales</taxon>
        <taxon>Thermodesulfobacteriaceae</taxon>
        <taxon>Thermosulfuriphilus</taxon>
    </lineage>
</organism>
<dbReference type="RefSeq" id="WP_166031401.1">
    <property type="nucleotide sequence ID" value="NZ_CP048877.1"/>
</dbReference>
<proteinExistence type="inferred from homology"/>
<dbReference type="Proteomes" id="UP000502179">
    <property type="component" value="Chromosome"/>
</dbReference>
<name>A0A6G7PU85_9BACT</name>
<dbReference type="AlphaFoldDB" id="A0A6G7PU85"/>
<keyword evidence="4" id="KW-1185">Reference proteome</keyword>
<evidence type="ECO:0000256" key="1">
    <source>
        <dbReference type="ARBA" id="ARBA00007227"/>
    </source>
</evidence>
<dbReference type="InterPro" id="IPR010359">
    <property type="entry name" value="IrrE_HExxH"/>
</dbReference>
<dbReference type="PANTHER" id="PTHR43236:SF1">
    <property type="entry name" value="BLL7220 PROTEIN"/>
    <property type="match status" value="1"/>
</dbReference>
<dbReference type="PROSITE" id="PS50943">
    <property type="entry name" value="HTH_CROC1"/>
    <property type="match status" value="1"/>
</dbReference>
<dbReference type="Gene3D" id="1.10.10.2910">
    <property type="match status" value="1"/>
</dbReference>
<dbReference type="CDD" id="cd00093">
    <property type="entry name" value="HTH_XRE"/>
    <property type="match status" value="1"/>
</dbReference>
<evidence type="ECO:0000313" key="4">
    <source>
        <dbReference type="Proteomes" id="UP000502179"/>
    </source>
</evidence>